<protein>
    <recommendedName>
        <fullName evidence="4">Thioredoxin domain-containing protein</fullName>
    </recommendedName>
</protein>
<sequence>MAAVVVALALVVAVLTLLVLGLLRSHADILRRLHELDGGAEGAAPARGPRTVGRDEFTTFPEVQAPPEREGFTESRDLAGVGVDDDALTVRVTGVEHRTLVAFLSGTCLTCQRFWDAFQKPAKLGLPRDVRLVVVTKGPDQESPAAVADLAPKAVPVVMTNDAWMSYDVPGSPYFVLVDGRSGAVQGEGTGIDWDQVKGLLTQVTDDASYAADLEARRVQKYRADDERERRVDDELMAAGIAPGDPSLFGPATEADADHPDGPTHEH</sequence>
<feature type="region of interest" description="Disordered" evidence="1">
    <location>
        <begin position="223"/>
        <end position="267"/>
    </location>
</feature>
<evidence type="ECO:0000256" key="1">
    <source>
        <dbReference type="SAM" id="MobiDB-lite"/>
    </source>
</evidence>
<evidence type="ECO:0000313" key="3">
    <source>
        <dbReference type="Proteomes" id="UP001216390"/>
    </source>
</evidence>
<gene>
    <name evidence="2" type="ORF">PO878_08915</name>
</gene>
<dbReference type="Proteomes" id="UP001216390">
    <property type="component" value="Chromosome"/>
</dbReference>
<evidence type="ECO:0008006" key="4">
    <source>
        <dbReference type="Google" id="ProtNLM"/>
    </source>
</evidence>
<dbReference type="EMBL" id="CP116942">
    <property type="protein sequence ID" value="WCO68843.1"/>
    <property type="molecule type" value="Genomic_DNA"/>
</dbReference>
<dbReference type="AlphaFoldDB" id="A0AAF0BXC2"/>
<organism evidence="2 3">
    <name type="scientific">Iamia majanohamensis</name>
    <dbReference type="NCBI Taxonomy" id="467976"/>
    <lineage>
        <taxon>Bacteria</taxon>
        <taxon>Bacillati</taxon>
        <taxon>Actinomycetota</taxon>
        <taxon>Acidimicrobiia</taxon>
        <taxon>Acidimicrobiales</taxon>
        <taxon>Iamiaceae</taxon>
        <taxon>Iamia</taxon>
    </lineage>
</organism>
<keyword evidence="3" id="KW-1185">Reference proteome</keyword>
<dbReference type="KEGG" id="ima:PO878_08915"/>
<dbReference type="SUPFAM" id="SSF52833">
    <property type="entry name" value="Thioredoxin-like"/>
    <property type="match status" value="1"/>
</dbReference>
<accession>A0AAF0BXC2</accession>
<feature type="compositionally biased region" description="Basic and acidic residues" evidence="1">
    <location>
        <begin position="256"/>
        <end position="267"/>
    </location>
</feature>
<evidence type="ECO:0000313" key="2">
    <source>
        <dbReference type="EMBL" id="WCO68843.1"/>
    </source>
</evidence>
<dbReference type="InterPro" id="IPR036249">
    <property type="entry name" value="Thioredoxin-like_sf"/>
</dbReference>
<dbReference type="RefSeq" id="WP_272738358.1">
    <property type="nucleotide sequence ID" value="NZ_CP116942.1"/>
</dbReference>
<feature type="compositionally biased region" description="Basic and acidic residues" evidence="1">
    <location>
        <begin position="223"/>
        <end position="234"/>
    </location>
</feature>
<reference evidence="2" key="1">
    <citation type="submission" date="2023-01" db="EMBL/GenBank/DDBJ databases">
        <title>The diversity of Class Acidimicrobiia in South China Sea sediment environments and the proposal of Iamia marina sp. nov., a novel species of the genus Iamia.</title>
        <authorList>
            <person name="He Y."/>
            <person name="Tian X."/>
        </authorList>
    </citation>
    <scope>NUCLEOTIDE SEQUENCE</scope>
    <source>
        <strain evidence="2">DSM 19957</strain>
    </source>
</reference>
<proteinExistence type="predicted"/>
<name>A0AAF0BXC2_9ACTN</name>